<proteinExistence type="predicted"/>
<organism evidence="5 6">
    <name type="scientific">Neurospora tetraspora</name>
    <dbReference type="NCBI Taxonomy" id="94610"/>
    <lineage>
        <taxon>Eukaryota</taxon>
        <taxon>Fungi</taxon>
        <taxon>Dikarya</taxon>
        <taxon>Ascomycota</taxon>
        <taxon>Pezizomycotina</taxon>
        <taxon>Sordariomycetes</taxon>
        <taxon>Sordariomycetidae</taxon>
        <taxon>Sordariales</taxon>
        <taxon>Sordariaceae</taxon>
        <taxon>Neurospora</taxon>
    </lineage>
</organism>
<feature type="transmembrane region" description="Helical" evidence="3">
    <location>
        <begin position="948"/>
        <end position="968"/>
    </location>
</feature>
<dbReference type="Gene3D" id="2.60.200.20">
    <property type="match status" value="1"/>
</dbReference>
<dbReference type="PROSITE" id="PS50006">
    <property type="entry name" value="FHA_DOMAIN"/>
    <property type="match status" value="1"/>
</dbReference>
<dbReference type="PANTHER" id="PTHR15715:SF46">
    <property type="entry name" value="TO VACUOLE TARGETING VPS64, PUTATIVE (AFU_ORTHOLOGUE AFUA_2G02420)-RELATED"/>
    <property type="match status" value="1"/>
</dbReference>
<dbReference type="InterPro" id="IPR051176">
    <property type="entry name" value="Cent_Immune-Sig_Mod"/>
</dbReference>
<feature type="coiled-coil region" evidence="1">
    <location>
        <begin position="809"/>
        <end position="857"/>
    </location>
</feature>
<feature type="coiled-coil region" evidence="1">
    <location>
        <begin position="709"/>
        <end position="746"/>
    </location>
</feature>
<feature type="region of interest" description="Disordered" evidence="2">
    <location>
        <begin position="450"/>
        <end position="470"/>
    </location>
</feature>
<dbReference type="PANTHER" id="PTHR15715">
    <property type="entry name" value="CENTROSOMAL PROTEIN OF 170 KDA"/>
    <property type="match status" value="1"/>
</dbReference>
<dbReference type="CDD" id="cd22679">
    <property type="entry name" value="FHA_SLMAP"/>
    <property type="match status" value="1"/>
</dbReference>
<reference evidence="5" key="1">
    <citation type="journal article" date="2023" name="Mol. Phylogenet. Evol.">
        <title>Genome-scale phylogeny and comparative genomics of the fungal order Sordariales.</title>
        <authorList>
            <person name="Hensen N."/>
            <person name="Bonometti L."/>
            <person name="Westerberg I."/>
            <person name="Brannstrom I.O."/>
            <person name="Guillou S."/>
            <person name="Cros-Aarteil S."/>
            <person name="Calhoun S."/>
            <person name="Haridas S."/>
            <person name="Kuo A."/>
            <person name="Mondo S."/>
            <person name="Pangilinan J."/>
            <person name="Riley R."/>
            <person name="LaButti K."/>
            <person name="Andreopoulos B."/>
            <person name="Lipzen A."/>
            <person name="Chen C."/>
            <person name="Yan M."/>
            <person name="Daum C."/>
            <person name="Ng V."/>
            <person name="Clum A."/>
            <person name="Steindorff A."/>
            <person name="Ohm R.A."/>
            <person name="Martin F."/>
            <person name="Silar P."/>
            <person name="Natvig D.O."/>
            <person name="Lalanne C."/>
            <person name="Gautier V."/>
            <person name="Ament-Velasquez S.L."/>
            <person name="Kruys A."/>
            <person name="Hutchinson M.I."/>
            <person name="Powell A.J."/>
            <person name="Barry K."/>
            <person name="Miller A.N."/>
            <person name="Grigoriev I.V."/>
            <person name="Debuchy R."/>
            <person name="Gladieux P."/>
            <person name="Hiltunen Thoren M."/>
            <person name="Johannesson H."/>
        </authorList>
    </citation>
    <scope>NUCLEOTIDE SEQUENCE</scope>
    <source>
        <strain evidence="5">CBS 560.94</strain>
    </source>
</reference>
<feature type="compositionally biased region" description="Low complexity" evidence="2">
    <location>
        <begin position="330"/>
        <end position="346"/>
    </location>
</feature>
<evidence type="ECO:0000256" key="1">
    <source>
        <dbReference type="SAM" id="Coils"/>
    </source>
</evidence>
<name>A0AAE0JPB1_9PEZI</name>
<feature type="region of interest" description="Disordered" evidence="2">
    <location>
        <begin position="132"/>
        <end position="154"/>
    </location>
</feature>
<sequence length="977" mass="106553">MYWPNVLMMPLGPAPYLKMLTVPGELRTSGHGCKSIEALGDGHTEDEADDAADSYNRKSQRGTGVHHSPARKRFLSKATPGLWKRESLKFLFNLIDFVLLPVASRKRALPFSISALEIAVINLLLLAPTSRSPLDSVPAPPPPRARSYQEQVRNPNSTVVGGQLSTCPVHLGTPESLRQSARRHDQITTAYQIVFVVAVNIWCRMNMFMSRKALQRSNSSSSVSSTASSSSTSTVTSTGSVSTAPTNGSPNSTSSSGNGGNANPMSVGGDIAPWSNSQALRKKPQPKNNTNTNSWTNARPEGASDFSRSATGRPPMANGVNGAPPTMHHQQQQPSSQPQPQQQPQSAMSAPNQMMSQNNLSRPGADQMAPQRQPVLSLLSLNGTFERKTISVPFYPDIMKIGRQTNAKTVPLPTNGFFDSKVLSRQHAEIWANQDGKIFIKDVKSSNGTFVNGNRLSPENRESEPHELQSQDHLELGIDIVSEDQKTVVHHKVAAKVEHAGFVTQTNNLLDMNFGDLDPSNGAMMMPMGGMPPFRGRAGSQASLASNGRMMPGNMGGPIPGMAQQRQFWLNPVTTEHIVKKLQLLIHLLTLQKTEMRNAKLQHHDLIRTGQFITALVTKDDIKNQDKPDGIEPPKPHVNGNVPFKSENSKTRFSEPPAPPPSQPLPEKPDVARASDAPSLKRGITERPKSLPFPKDANVNQVVQLTEALNLAKKELDSNSARVRDLERMLNEEREARLQAEVLMQKMAVSQQAVTNGTSVAALTNGHSDLEKAFEPPTEQSQTNDLSALGGVESEKIPKAETSNIEAMAAAFQARIESMTTEMKGLREQLEAFRNRAEQAEAERDADRKTLSQLILQIRQRDEKEQQAAARKSRSSSRGRSCQGRQDKEVEQALPKTNGAAVTGPTQSDGSSEDHAEEVPSFALTDTLKPSSSSALVYPHQDRALIQAMPYVSVLGVVFIGMGLMAYLNGWQPQAKN</sequence>
<feature type="compositionally biased region" description="Low complexity" evidence="2">
    <location>
        <begin position="217"/>
        <end position="264"/>
    </location>
</feature>
<feature type="compositionally biased region" description="Basic and acidic residues" evidence="2">
    <location>
        <begin position="623"/>
        <end position="635"/>
    </location>
</feature>
<evidence type="ECO:0000256" key="2">
    <source>
        <dbReference type="SAM" id="MobiDB-lite"/>
    </source>
</evidence>
<protein>
    <recommendedName>
        <fullName evidence="4">FHA domain-containing protein</fullName>
    </recommendedName>
</protein>
<dbReference type="SMART" id="SM00240">
    <property type="entry name" value="FHA"/>
    <property type="match status" value="1"/>
</dbReference>
<feature type="compositionally biased region" description="Pro residues" evidence="2">
    <location>
        <begin position="656"/>
        <end position="666"/>
    </location>
</feature>
<dbReference type="AlphaFoldDB" id="A0AAE0JPB1"/>
<keyword evidence="3" id="KW-0472">Membrane</keyword>
<dbReference type="InterPro" id="IPR008984">
    <property type="entry name" value="SMAD_FHA_dom_sf"/>
</dbReference>
<evidence type="ECO:0000259" key="4">
    <source>
        <dbReference type="PROSITE" id="PS50006"/>
    </source>
</evidence>
<dbReference type="EMBL" id="JAUEPP010000001">
    <property type="protein sequence ID" value="KAK3355212.1"/>
    <property type="molecule type" value="Genomic_DNA"/>
</dbReference>
<dbReference type="Proteomes" id="UP001278500">
    <property type="component" value="Unassembled WGS sequence"/>
</dbReference>
<feature type="region of interest" description="Disordered" evidence="2">
    <location>
        <begin position="37"/>
        <end position="71"/>
    </location>
</feature>
<dbReference type="GeneID" id="87862526"/>
<dbReference type="SUPFAM" id="SSF49879">
    <property type="entry name" value="SMAD/FHA domain"/>
    <property type="match status" value="1"/>
</dbReference>
<keyword evidence="1" id="KW-0175">Coiled coil</keyword>
<feature type="region of interest" description="Disordered" evidence="2">
    <location>
        <begin position="861"/>
        <end position="919"/>
    </location>
</feature>
<reference evidence="5" key="2">
    <citation type="submission" date="2023-06" db="EMBL/GenBank/DDBJ databases">
        <authorList>
            <consortium name="Lawrence Berkeley National Laboratory"/>
            <person name="Haridas S."/>
            <person name="Hensen N."/>
            <person name="Bonometti L."/>
            <person name="Westerberg I."/>
            <person name="Brannstrom I.O."/>
            <person name="Guillou S."/>
            <person name="Cros-Aarteil S."/>
            <person name="Calhoun S."/>
            <person name="Kuo A."/>
            <person name="Mondo S."/>
            <person name="Pangilinan J."/>
            <person name="Riley R."/>
            <person name="Labutti K."/>
            <person name="Andreopoulos B."/>
            <person name="Lipzen A."/>
            <person name="Chen C."/>
            <person name="Yanf M."/>
            <person name="Daum C."/>
            <person name="Ng V."/>
            <person name="Clum A."/>
            <person name="Steindorff A."/>
            <person name="Ohm R."/>
            <person name="Martin F."/>
            <person name="Silar P."/>
            <person name="Natvig D."/>
            <person name="Lalanne C."/>
            <person name="Gautier V."/>
            <person name="Ament-Velasquez S.L."/>
            <person name="Kruys A."/>
            <person name="Hutchinson M.I."/>
            <person name="Powell A.J."/>
            <person name="Barry K."/>
            <person name="Miller A.N."/>
            <person name="Grigoriev I.V."/>
            <person name="Debuchy R."/>
            <person name="Gladieux P."/>
            <person name="Thoren M.H."/>
            <person name="Johannesson H."/>
        </authorList>
    </citation>
    <scope>NUCLEOTIDE SEQUENCE</scope>
    <source>
        <strain evidence="5">CBS 560.94</strain>
    </source>
</reference>
<evidence type="ECO:0000313" key="6">
    <source>
        <dbReference type="Proteomes" id="UP001278500"/>
    </source>
</evidence>
<dbReference type="InterPro" id="IPR000253">
    <property type="entry name" value="FHA_dom"/>
</dbReference>
<dbReference type="RefSeq" id="XP_062686590.1">
    <property type="nucleotide sequence ID" value="XM_062825372.1"/>
</dbReference>
<feature type="compositionally biased region" description="Basic and acidic residues" evidence="2">
    <location>
        <begin position="458"/>
        <end position="470"/>
    </location>
</feature>
<keyword evidence="3" id="KW-0812">Transmembrane</keyword>
<keyword evidence="3" id="KW-1133">Transmembrane helix</keyword>
<dbReference type="Pfam" id="PF00498">
    <property type="entry name" value="FHA"/>
    <property type="match status" value="1"/>
</dbReference>
<dbReference type="FunFam" id="2.60.200.20:FF:000127">
    <property type="entry name" value="Uncharacterized protein C3H7.13"/>
    <property type="match status" value="1"/>
</dbReference>
<dbReference type="GO" id="GO:0005737">
    <property type="term" value="C:cytoplasm"/>
    <property type="evidence" value="ECO:0007669"/>
    <property type="project" value="TreeGrafter"/>
</dbReference>
<feature type="region of interest" description="Disordered" evidence="2">
    <location>
        <begin position="623"/>
        <end position="695"/>
    </location>
</feature>
<evidence type="ECO:0000313" key="5">
    <source>
        <dbReference type="EMBL" id="KAK3355212.1"/>
    </source>
</evidence>
<accession>A0AAE0JPB1</accession>
<feature type="region of interest" description="Disordered" evidence="2">
    <location>
        <begin position="215"/>
        <end position="370"/>
    </location>
</feature>
<keyword evidence="6" id="KW-1185">Reference proteome</keyword>
<gene>
    <name evidence="5" type="ORF">B0H65DRAFT_438477</name>
</gene>
<comment type="caution">
    <text evidence="5">The sequence shown here is derived from an EMBL/GenBank/DDBJ whole genome shotgun (WGS) entry which is preliminary data.</text>
</comment>
<evidence type="ECO:0000256" key="3">
    <source>
        <dbReference type="SAM" id="Phobius"/>
    </source>
</evidence>
<feature type="compositionally biased region" description="Polar residues" evidence="2">
    <location>
        <begin position="347"/>
        <end position="361"/>
    </location>
</feature>
<feature type="domain" description="FHA" evidence="4">
    <location>
        <begin position="399"/>
        <end position="456"/>
    </location>
</feature>